<dbReference type="Gene3D" id="2.130.10.10">
    <property type="entry name" value="YVTN repeat-like/Quinoprotein amine dehydrogenase"/>
    <property type="match status" value="3"/>
</dbReference>
<dbReference type="Gene3D" id="1.10.238.10">
    <property type="entry name" value="EF-hand"/>
    <property type="match status" value="1"/>
</dbReference>
<dbReference type="Pfam" id="PF00400">
    <property type="entry name" value="WD40"/>
    <property type="match status" value="5"/>
</dbReference>
<evidence type="ECO:0000256" key="1">
    <source>
        <dbReference type="ARBA" id="ARBA00022574"/>
    </source>
</evidence>
<keyword evidence="2" id="KW-0677">Repeat</keyword>
<dbReference type="PRINTS" id="PR00320">
    <property type="entry name" value="GPROTEINBRPT"/>
</dbReference>
<sequence>MSLKTGSPTRSSKMDNLDGTTSKLDILSSRTPDKHDKQEKKVVTLDSKLENRLNMKDLDRLQDAFMNEGDGYDNKLSLNREQFCEALSILLNKGSKDEYQDLFDKIDVTREGYVDWDKFAQHMLLEFYEKDDRVKSTQVPQWKDLRHLNSPHKEAIQRVSFLKNGNRYISISKEGTISNWGLDLKLQRALKTGTDSCKARDLWVTYFVILQNVNKIALAFTSKEIAIYDLSSKVEFTCQYKVQNLKSTPLCLDYWSNPMNPNEAILVFGDVGGYVNALFFNSAQIALFERPPAPAGEKQETCLNVDISKISYGKYKNVTHTKYHAHKKEWCRQVKYSQYLECFISCATASNRSVVIGWMEKHTSTNQPAKQSASSKKEIQRMSHFTIPQGVNAFDFSDHLNLIATAGVNHQVCLWNPYVVSKPNGILRGHMASVVQAQFIKSRSQLISFSKDKVLRIWDVQLQVCIQRLAGMFPKGPEVQSSLFFDEGKDRQGVERSRLFISFNYQLTVMEMKAEIKDRIMSHDKPVVTALYNSVYNQVVSLCQAGTMIMWMVDTGQKVKQFANLHGSAEVTCLTQDSTETRLLTGSTDGTVKIWDFNGHCSYILDCSGGQPADVGQIVNLKRSTVVVGWAKYITVFRDTNFRDYHVQAADWKGGQEHSEDILCAAFQSPNVLATGSYDGEIVIWNTNSEHSSRHLTQRMKKQAKSRGSTFVTKTRENTSMSMGSRPKSRAMSRVSAQSKSSAGAGENEYSAAISKLVFLEARKGNSASGGANLVSCGGNGIVRFWNSSHSTLIAEFTAHLHAGSIIMGTDKNNQYLVTGDVDGVLKVWDILDVAIWDVHGNRIGTFGQEEHWKIEPYSFIEEEEYEDMKEEEEEDIEVSEESDVESEWAPDPRAIDEPTEYRFQTWESTYLGKAYKAREEKRQRRQPGTIPDLAYLHWETTGQAPAGPYSALETQSLSEITQPAKPDPDKYFLQRPTSDRRLPKLPALSDKNNAECVELYSTHIVNITQFCILSGKLPLSDIEK</sequence>
<dbReference type="SUPFAM" id="SSF47473">
    <property type="entry name" value="EF-hand"/>
    <property type="match status" value="1"/>
</dbReference>
<proteinExistence type="predicted"/>
<feature type="compositionally biased region" description="Basic and acidic residues" evidence="4">
    <location>
        <begin position="31"/>
        <end position="40"/>
    </location>
</feature>
<dbReference type="PANTHER" id="PTHR44324:SF1">
    <property type="entry name" value="WD REPEAT-CONTAINING PROTEIN 49"/>
    <property type="match status" value="1"/>
</dbReference>
<feature type="region of interest" description="Disordered" evidence="4">
    <location>
        <begin position="1"/>
        <end position="40"/>
    </location>
</feature>
<gene>
    <name evidence="6" type="ORF">MAR_010145</name>
</gene>
<dbReference type="Proteomes" id="UP001164746">
    <property type="component" value="Chromosome 4"/>
</dbReference>
<feature type="repeat" description="WD" evidence="3">
    <location>
        <begin position="655"/>
        <end position="695"/>
    </location>
</feature>
<dbReference type="InterPro" id="IPR001680">
    <property type="entry name" value="WD40_rpt"/>
</dbReference>
<feature type="domain" description="EF-hand" evidence="5">
    <location>
        <begin position="94"/>
        <end position="129"/>
    </location>
</feature>
<dbReference type="InterPro" id="IPR002048">
    <property type="entry name" value="EF_hand_dom"/>
</dbReference>
<keyword evidence="1 3" id="KW-0853">WD repeat</keyword>
<reference evidence="6" key="1">
    <citation type="submission" date="2022-11" db="EMBL/GenBank/DDBJ databases">
        <title>Centuries of genome instability and evolution in soft-shell clam transmissible cancer (bioRxiv).</title>
        <authorList>
            <person name="Hart S.F.M."/>
            <person name="Yonemitsu M.A."/>
            <person name="Giersch R.M."/>
            <person name="Beal B.F."/>
            <person name="Arriagada G."/>
            <person name="Davis B.W."/>
            <person name="Ostrander E.A."/>
            <person name="Goff S.P."/>
            <person name="Metzger M.J."/>
        </authorList>
    </citation>
    <scope>NUCLEOTIDE SEQUENCE</scope>
    <source>
        <strain evidence="6">MELC-2E11</strain>
        <tissue evidence="6">Siphon/mantle</tissue>
    </source>
</reference>
<dbReference type="PROSITE" id="PS50222">
    <property type="entry name" value="EF_HAND_2"/>
    <property type="match status" value="1"/>
</dbReference>
<evidence type="ECO:0000256" key="4">
    <source>
        <dbReference type="SAM" id="MobiDB-lite"/>
    </source>
</evidence>
<dbReference type="PANTHER" id="PTHR44324">
    <property type="entry name" value="WD40 REPEAT DOMAIN 95"/>
    <property type="match status" value="1"/>
</dbReference>
<dbReference type="InterPro" id="IPR011992">
    <property type="entry name" value="EF-hand-dom_pair"/>
</dbReference>
<dbReference type="InterPro" id="IPR015943">
    <property type="entry name" value="WD40/YVTN_repeat-like_dom_sf"/>
</dbReference>
<dbReference type="PROSITE" id="PS50082">
    <property type="entry name" value="WD_REPEATS_2"/>
    <property type="match status" value="4"/>
</dbReference>
<feature type="repeat" description="WD" evidence="3">
    <location>
        <begin position="813"/>
        <end position="831"/>
    </location>
</feature>
<evidence type="ECO:0000313" key="6">
    <source>
        <dbReference type="EMBL" id="WAR03587.1"/>
    </source>
</evidence>
<feature type="compositionally biased region" description="Polar residues" evidence="4">
    <location>
        <begin position="706"/>
        <end position="723"/>
    </location>
</feature>
<accession>A0ABY7E3P5</accession>
<feature type="repeat" description="WD" evidence="3">
    <location>
        <begin position="427"/>
        <end position="461"/>
    </location>
</feature>
<organism evidence="6 7">
    <name type="scientific">Mya arenaria</name>
    <name type="common">Soft-shell clam</name>
    <dbReference type="NCBI Taxonomy" id="6604"/>
    <lineage>
        <taxon>Eukaryota</taxon>
        <taxon>Metazoa</taxon>
        <taxon>Spiralia</taxon>
        <taxon>Lophotrochozoa</taxon>
        <taxon>Mollusca</taxon>
        <taxon>Bivalvia</taxon>
        <taxon>Autobranchia</taxon>
        <taxon>Heteroconchia</taxon>
        <taxon>Euheterodonta</taxon>
        <taxon>Imparidentia</taxon>
        <taxon>Neoheterodontei</taxon>
        <taxon>Myida</taxon>
        <taxon>Myoidea</taxon>
        <taxon>Myidae</taxon>
        <taxon>Mya</taxon>
    </lineage>
</organism>
<dbReference type="InterPro" id="IPR051242">
    <property type="entry name" value="WD-EF-hand_domain"/>
</dbReference>
<protein>
    <submittedName>
        <fullName evidence="6">WDR49-like protein</fullName>
    </submittedName>
</protein>
<dbReference type="EMBL" id="CP111015">
    <property type="protein sequence ID" value="WAR03587.1"/>
    <property type="molecule type" value="Genomic_DNA"/>
</dbReference>
<dbReference type="InterPro" id="IPR019775">
    <property type="entry name" value="WD40_repeat_CS"/>
</dbReference>
<dbReference type="SUPFAM" id="SSF50978">
    <property type="entry name" value="WD40 repeat-like"/>
    <property type="match status" value="2"/>
</dbReference>
<keyword evidence="7" id="KW-1185">Reference proteome</keyword>
<evidence type="ECO:0000313" key="7">
    <source>
        <dbReference type="Proteomes" id="UP001164746"/>
    </source>
</evidence>
<dbReference type="PROSITE" id="PS00678">
    <property type="entry name" value="WD_REPEATS_1"/>
    <property type="match status" value="3"/>
</dbReference>
<evidence type="ECO:0000256" key="2">
    <source>
        <dbReference type="ARBA" id="ARBA00022737"/>
    </source>
</evidence>
<evidence type="ECO:0000256" key="3">
    <source>
        <dbReference type="PROSITE-ProRule" id="PRU00221"/>
    </source>
</evidence>
<feature type="compositionally biased region" description="Polar residues" evidence="4">
    <location>
        <begin position="1"/>
        <end position="11"/>
    </location>
</feature>
<evidence type="ECO:0000259" key="5">
    <source>
        <dbReference type="PROSITE" id="PS50222"/>
    </source>
</evidence>
<dbReference type="InterPro" id="IPR036322">
    <property type="entry name" value="WD40_repeat_dom_sf"/>
</dbReference>
<name>A0ABY7E3P5_MYAAR</name>
<dbReference type="SMART" id="SM00320">
    <property type="entry name" value="WD40"/>
    <property type="match status" value="8"/>
</dbReference>
<dbReference type="PROSITE" id="PS50294">
    <property type="entry name" value="WD_REPEATS_REGION"/>
    <property type="match status" value="1"/>
</dbReference>
<feature type="repeat" description="WD" evidence="3">
    <location>
        <begin position="571"/>
        <end position="598"/>
    </location>
</feature>
<dbReference type="InterPro" id="IPR020472">
    <property type="entry name" value="WD40_PAC1"/>
</dbReference>
<feature type="region of interest" description="Disordered" evidence="4">
    <location>
        <begin position="700"/>
        <end position="742"/>
    </location>
</feature>